<keyword evidence="1" id="KW-0812">Transmembrane</keyword>
<name>A0A3G8YHU4_9DEIO</name>
<evidence type="ECO:0000313" key="2">
    <source>
        <dbReference type="EMBL" id="AZI44838.1"/>
    </source>
</evidence>
<reference evidence="2 3" key="1">
    <citation type="submission" date="2018-11" db="EMBL/GenBank/DDBJ databases">
        <title>Deinococcus shelandsis sp. nov., isolated from South Shetland Islands soil of Antarctica.</title>
        <authorList>
            <person name="Tian J."/>
        </authorList>
    </citation>
    <scope>NUCLEOTIDE SEQUENCE [LARGE SCALE GENOMIC DNA]</scope>
    <source>
        <strain evidence="2 3">S14-83T</strain>
        <plasmid evidence="2 3">unnamed2</plasmid>
    </source>
</reference>
<accession>A0A3G8YHU4</accession>
<dbReference type="KEGG" id="dph:EHF33_18120"/>
<protein>
    <submittedName>
        <fullName evidence="2">Uncharacterized protein</fullName>
    </submittedName>
</protein>
<feature type="transmembrane region" description="Helical" evidence="1">
    <location>
        <begin position="129"/>
        <end position="146"/>
    </location>
</feature>
<gene>
    <name evidence="2" type="ORF">EHF33_18120</name>
</gene>
<dbReference type="Proteomes" id="UP000276417">
    <property type="component" value="Plasmid unnamed2"/>
</dbReference>
<keyword evidence="2" id="KW-0614">Plasmid</keyword>
<feature type="transmembrane region" description="Helical" evidence="1">
    <location>
        <begin position="74"/>
        <end position="95"/>
    </location>
</feature>
<dbReference type="RefSeq" id="WP_124874864.1">
    <property type="nucleotide sequence ID" value="NZ_CP034186.1"/>
</dbReference>
<dbReference type="AlphaFoldDB" id="A0A3G8YHU4"/>
<evidence type="ECO:0000256" key="1">
    <source>
        <dbReference type="SAM" id="Phobius"/>
    </source>
</evidence>
<feature type="transmembrane region" description="Helical" evidence="1">
    <location>
        <begin position="9"/>
        <end position="29"/>
    </location>
</feature>
<geneLocation type="plasmid" evidence="2 3">
    <name>unnamed2</name>
</geneLocation>
<evidence type="ECO:0000313" key="3">
    <source>
        <dbReference type="Proteomes" id="UP000276417"/>
    </source>
</evidence>
<sequence>MSPRVLPRTLFILVVYIIVYAVWLLSVPVRFSPLLTQNLLFVPPFFLAAWVVWQTSRLPHIPAVRMWRWISYGLLFYGLGAALHAIYDALILPQFPSPADLAYLASLPCFAAGLAALKRERVSPMQTLSFLIDTALVILIMGDLLFRTRCPAMIPPHWPCGFRWHTR</sequence>
<keyword evidence="1" id="KW-1133">Transmembrane helix</keyword>
<proteinExistence type="predicted"/>
<feature type="transmembrane region" description="Helical" evidence="1">
    <location>
        <begin position="35"/>
        <end position="53"/>
    </location>
</feature>
<keyword evidence="1" id="KW-0472">Membrane</keyword>
<dbReference type="EMBL" id="CP034186">
    <property type="protein sequence ID" value="AZI44838.1"/>
    <property type="molecule type" value="Genomic_DNA"/>
</dbReference>
<organism evidence="2 3">
    <name type="scientific">Deinococcus psychrotolerans</name>
    <dbReference type="NCBI Taxonomy" id="2489213"/>
    <lineage>
        <taxon>Bacteria</taxon>
        <taxon>Thermotogati</taxon>
        <taxon>Deinococcota</taxon>
        <taxon>Deinococci</taxon>
        <taxon>Deinococcales</taxon>
        <taxon>Deinococcaceae</taxon>
        <taxon>Deinococcus</taxon>
    </lineage>
</organism>
<keyword evidence="3" id="KW-1185">Reference proteome</keyword>